<comment type="catalytic activity">
    <reaction evidence="6">
        <text>a uridine in RNA = a pseudouridine in RNA</text>
        <dbReference type="Rhea" id="RHEA:48348"/>
        <dbReference type="Rhea" id="RHEA-COMP:12068"/>
        <dbReference type="Rhea" id="RHEA-COMP:12069"/>
        <dbReference type="ChEBI" id="CHEBI:65314"/>
        <dbReference type="ChEBI" id="CHEBI:65315"/>
    </reaction>
</comment>
<dbReference type="InterPro" id="IPR006224">
    <property type="entry name" value="PsdUridine_synth_RluA-like_CS"/>
</dbReference>
<dbReference type="CDD" id="cd02869">
    <property type="entry name" value="PseudoU_synth_RluA_like"/>
    <property type="match status" value="1"/>
</dbReference>
<dbReference type="SUPFAM" id="SSF55174">
    <property type="entry name" value="Alpha-L RNA-binding motif"/>
    <property type="match status" value="1"/>
</dbReference>
<dbReference type="NCBIfam" id="TIGR00005">
    <property type="entry name" value="rluA_subfam"/>
    <property type="match status" value="1"/>
</dbReference>
<evidence type="ECO:0000313" key="9">
    <source>
        <dbReference type="Proteomes" id="UP000199771"/>
    </source>
</evidence>
<sequence length="326" mass="36141">MTVGEPEDDNERHLSVEIPPELDGKRLDVACAQLFDQYSRSRLQAWIEAGRLCVDGIVTTRPRLPVAAGQRLVLDAEPEPDSTVQAQPIALTIVYADRDLVVIDKPAGLTVHPGAGQRDGTLQNALLHHFPQTAALPRAGIVHRLDKDTSGLMVVALTLKAHARLVAALQARAVHREYDALVQGELIAGGRIEAPIGRHPRDRLRMAVVDHGGREAVTHYRIEERFRQFTRLRVRLETGRTHQIRVHLAHLRHPIVGDPVYGRAVRGSGLAAPLREALHAFRRQALHARALEFIHPGHGKPMRWDAEPPADMQALYALLRAHAAFV</sequence>
<dbReference type="PANTHER" id="PTHR21600">
    <property type="entry name" value="MITOCHONDRIAL RNA PSEUDOURIDINE SYNTHASE"/>
    <property type="match status" value="1"/>
</dbReference>
<evidence type="ECO:0000256" key="4">
    <source>
        <dbReference type="PIRSR" id="PIRSR606225-1"/>
    </source>
</evidence>
<name>A0A1I2IBM9_9GAMM</name>
<dbReference type="GO" id="GO:0160140">
    <property type="term" value="F:23S rRNA pseudouridine(1911/1915/1917) synthase activity"/>
    <property type="evidence" value="ECO:0007669"/>
    <property type="project" value="UniProtKB-EC"/>
</dbReference>
<comment type="catalytic activity">
    <reaction evidence="3">
        <text>uridine(1911/1915/1917) in 23S rRNA = pseudouridine(1911/1915/1917) in 23S rRNA</text>
        <dbReference type="Rhea" id="RHEA:42524"/>
        <dbReference type="Rhea" id="RHEA-COMP:10097"/>
        <dbReference type="Rhea" id="RHEA-COMP:10098"/>
        <dbReference type="ChEBI" id="CHEBI:65314"/>
        <dbReference type="ChEBI" id="CHEBI:65315"/>
        <dbReference type="EC" id="5.4.99.23"/>
    </reaction>
</comment>
<dbReference type="GO" id="GO:0003723">
    <property type="term" value="F:RNA binding"/>
    <property type="evidence" value="ECO:0007669"/>
    <property type="project" value="UniProtKB-KW"/>
</dbReference>
<dbReference type="Gene3D" id="3.30.2350.10">
    <property type="entry name" value="Pseudouridine synthase"/>
    <property type="match status" value="1"/>
</dbReference>
<protein>
    <recommendedName>
        <fullName evidence="6">Pseudouridine synthase</fullName>
        <ecNumber evidence="6">5.4.99.-</ecNumber>
    </recommendedName>
</protein>
<dbReference type="STRING" id="1076937.SAMN04488120_103113"/>
<feature type="active site" evidence="4">
    <location>
        <position position="146"/>
    </location>
</feature>
<keyword evidence="2 6" id="KW-0413">Isomerase</keyword>
<dbReference type="SMART" id="SM00363">
    <property type="entry name" value="S4"/>
    <property type="match status" value="1"/>
</dbReference>
<dbReference type="EC" id="5.4.99.-" evidence="6"/>
<evidence type="ECO:0000256" key="2">
    <source>
        <dbReference type="ARBA" id="ARBA00023235"/>
    </source>
</evidence>
<evidence type="ECO:0000256" key="6">
    <source>
        <dbReference type="RuleBase" id="RU362028"/>
    </source>
</evidence>
<dbReference type="InterPro" id="IPR020103">
    <property type="entry name" value="PsdUridine_synth_cat_dom_sf"/>
</dbReference>
<accession>A0A1I2IBM9</accession>
<dbReference type="InterPro" id="IPR050188">
    <property type="entry name" value="RluA_PseudoU_synthase"/>
</dbReference>
<dbReference type="InterPro" id="IPR006225">
    <property type="entry name" value="PsdUridine_synth_RluC/D"/>
</dbReference>
<dbReference type="GO" id="GO:0000455">
    <property type="term" value="P:enzyme-directed rRNA pseudouridine synthesis"/>
    <property type="evidence" value="ECO:0007669"/>
    <property type="project" value="UniProtKB-ARBA"/>
</dbReference>
<evidence type="ECO:0000259" key="7">
    <source>
        <dbReference type="SMART" id="SM00363"/>
    </source>
</evidence>
<dbReference type="PANTHER" id="PTHR21600:SF44">
    <property type="entry name" value="RIBOSOMAL LARGE SUBUNIT PSEUDOURIDINE SYNTHASE D"/>
    <property type="match status" value="1"/>
</dbReference>
<dbReference type="NCBIfam" id="NF008385">
    <property type="entry name" value="PRK11180.1"/>
    <property type="match status" value="1"/>
</dbReference>
<reference evidence="8 9" key="1">
    <citation type="submission" date="2016-10" db="EMBL/GenBank/DDBJ databases">
        <authorList>
            <person name="de Groot N.N."/>
        </authorList>
    </citation>
    <scope>NUCLEOTIDE SEQUENCE [LARGE SCALE GENOMIC DNA]</scope>
    <source>
        <strain evidence="8 9">DSM 23609</strain>
    </source>
</reference>
<organism evidence="8 9">
    <name type="scientific">Fontimonas thermophila</name>
    <dbReference type="NCBI Taxonomy" id="1076937"/>
    <lineage>
        <taxon>Bacteria</taxon>
        <taxon>Pseudomonadati</taxon>
        <taxon>Pseudomonadota</taxon>
        <taxon>Gammaproteobacteria</taxon>
        <taxon>Nevskiales</taxon>
        <taxon>Nevskiaceae</taxon>
        <taxon>Fontimonas</taxon>
    </lineage>
</organism>
<dbReference type="Pfam" id="PF00849">
    <property type="entry name" value="PseudoU_synth_2"/>
    <property type="match status" value="1"/>
</dbReference>
<dbReference type="InterPro" id="IPR036986">
    <property type="entry name" value="S4_RNA-bd_sf"/>
</dbReference>
<evidence type="ECO:0000256" key="3">
    <source>
        <dbReference type="ARBA" id="ARBA00036882"/>
    </source>
</evidence>
<evidence type="ECO:0000256" key="1">
    <source>
        <dbReference type="ARBA" id="ARBA00010876"/>
    </source>
</evidence>
<evidence type="ECO:0000256" key="5">
    <source>
        <dbReference type="PROSITE-ProRule" id="PRU00182"/>
    </source>
</evidence>
<dbReference type="EMBL" id="FOOC01000003">
    <property type="protein sequence ID" value="SFF38517.1"/>
    <property type="molecule type" value="Genomic_DNA"/>
</dbReference>
<dbReference type="Proteomes" id="UP000199771">
    <property type="component" value="Unassembled WGS sequence"/>
</dbReference>
<dbReference type="Gene3D" id="3.10.290.10">
    <property type="entry name" value="RNA-binding S4 domain"/>
    <property type="match status" value="1"/>
</dbReference>
<gene>
    <name evidence="8" type="ORF">SAMN04488120_103113</name>
</gene>
<dbReference type="InterPro" id="IPR002942">
    <property type="entry name" value="S4_RNA-bd"/>
</dbReference>
<dbReference type="RefSeq" id="WP_091532129.1">
    <property type="nucleotide sequence ID" value="NZ_FOOC01000003.1"/>
</dbReference>
<dbReference type="CDD" id="cd00165">
    <property type="entry name" value="S4"/>
    <property type="match status" value="1"/>
</dbReference>
<dbReference type="OrthoDB" id="9807829at2"/>
<dbReference type="AlphaFoldDB" id="A0A1I2IBM9"/>
<comment type="function">
    <text evidence="6">Responsible for synthesis of pseudouridine from uracil.</text>
</comment>
<dbReference type="Pfam" id="PF01479">
    <property type="entry name" value="S4"/>
    <property type="match status" value="1"/>
</dbReference>
<dbReference type="PROSITE" id="PS01129">
    <property type="entry name" value="PSI_RLU"/>
    <property type="match status" value="1"/>
</dbReference>
<dbReference type="InterPro" id="IPR006145">
    <property type="entry name" value="PsdUridine_synth_RsuA/RluA"/>
</dbReference>
<evidence type="ECO:0000313" key="8">
    <source>
        <dbReference type="EMBL" id="SFF38517.1"/>
    </source>
</evidence>
<dbReference type="PROSITE" id="PS50889">
    <property type="entry name" value="S4"/>
    <property type="match status" value="1"/>
</dbReference>
<comment type="similarity">
    <text evidence="1 6">Belongs to the pseudouridine synthase RluA family.</text>
</comment>
<proteinExistence type="inferred from homology"/>
<feature type="domain" description="RNA-binding S4" evidence="7">
    <location>
        <begin position="25"/>
        <end position="89"/>
    </location>
</feature>
<keyword evidence="5" id="KW-0694">RNA-binding</keyword>
<dbReference type="SUPFAM" id="SSF55120">
    <property type="entry name" value="Pseudouridine synthase"/>
    <property type="match status" value="1"/>
</dbReference>
<keyword evidence="9" id="KW-1185">Reference proteome</keyword>